<proteinExistence type="predicted"/>
<dbReference type="InterPro" id="IPR034683">
    <property type="entry name" value="IspD/TarI"/>
</dbReference>
<dbReference type="Proteomes" id="UP000319296">
    <property type="component" value="Unassembled WGS sequence"/>
</dbReference>
<dbReference type="PANTHER" id="PTHR32125">
    <property type="entry name" value="2-C-METHYL-D-ERYTHRITOL 4-PHOSPHATE CYTIDYLYLTRANSFERASE, CHLOROPLASTIC"/>
    <property type="match status" value="1"/>
</dbReference>
<dbReference type="InterPro" id="IPR029044">
    <property type="entry name" value="Nucleotide-diphossugar_trans"/>
</dbReference>
<gene>
    <name evidence="3" type="ORF">EVG15_02135</name>
</gene>
<keyword evidence="2 3" id="KW-0548">Nucleotidyltransferase</keyword>
<reference evidence="3 4" key="1">
    <citation type="journal article" date="2019" name="ISME J.">
        <title>Insights into ecological role of a new deltaproteobacterial order Candidatus Acidulodesulfobacterales by metagenomics and metatranscriptomics.</title>
        <authorList>
            <person name="Tan S."/>
            <person name="Liu J."/>
            <person name="Fang Y."/>
            <person name="Hedlund B.P."/>
            <person name="Lian Z.H."/>
            <person name="Huang L.Y."/>
            <person name="Li J.T."/>
            <person name="Huang L.N."/>
            <person name="Li W.J."/>
            <person name="Jiang H.C."/>
            <person name="Dong H.L."/>
            <person name="Shu W.S."/>
        </authorList>
    </citation>
    <scope>NUCLEOTIDE SEQUENCE [LARGE SCALE GENOMIC DNA]</scope>
    <source>
        <strain evidence="3">AP1</strain>
    </source>
</reference>
<evidence type="ECO:0000256" key="2">
    <source>
        <dbReference type="ARBA" id="ARBA00022695"/>
    </source>
</evidence>
<protein>
    <submittedName>
        <fullName evidence="3">2-C-methyl-D-erythritol 4-phosphate cytidylyltransferase</fullName>
    </submittedName>
</protein>
<dbReference type="PANTHER" id="PTHR32125:SF4">
    <property type="entry name" value="2-C-METHYL-D-ERYTHRITOL 4-PHOSPHATE CYTIDYLYLTRANSFERASE, CHLOROPLASTIC"/>
    <property type="match status" value="1"/>
</dbReference>
<dbReference type="CDD" id="cd02516">
    <property type="entry name" value="CDP-ME_synthetase"/>
    <property type="match status" value="1"/>
</dbReference>
<sequence>MRGIGEDSLQTTKTYAVILASGTGKRTGFDIPKQLIKISGKELLIRSIEIFTNQYLPINFDNIIITVPPQNVFKFDWEKFINKKLIFNEYNNINNANNNDINDIDDIDANTDAIKKNYRKTDYANIHTNIIDKIKIIEGGDLRQKSVYNALNYIEYIEKKIIYSNDSIVFIHDAARPFVTNDEISLLYKAAVEFGASFLYSPLSDTIKTFKDSKINNNNNNTVKNIENIKDINNNDKNNKNKLDSANSELKYLSTLNRNNLIAAKTPQVFKFNLIKKAMDAVFKNDENIEKFTDDISFAENYGYPVKPIISNEFNIKITSSFDMELAEFLINKFNKMNTNNTNNKKINNK</sequence>
<dbReference type="AlphaFoldDB" id="A0A519BPP5"/>
<dbReference type="EMBL" id="SGBB01000002">
    <property type="protein sequence ID" value="RZD19257.1"/>
    <property type="molecule type" value="Genomic_DNA"/>
</dbReference>
<dbReference type="SUPFAM" id="SSF53448">
    <property type="entry name" value="Nucleotide-diphospho-sugar transferases"/>
    <property type="match status" value="1"/>
</dbReference>
<dbReference type="GO" id="GO:0050518">
    <property type="term" value="F:2-C-methyl-D-erythritol 4-phosphate cytidylyltransferase activity"/>
    <property type="evidence" value="ECO:0007669"/>
    <property type="project" value="TreeGrafter"/>
</dbReference>
<accession>A0A519BPP5</accession>
<evidence type="ECO:0000313" key="4">
    <source>
        <dbReference type="Proteomes" id="UP000319296"/>
    </source>
</evidence>
<dbReference type="Gene3D" id="3.90.550.10">
    <property type="entry name" value="Spore Coat Polysaccharide Biosynthesis Protein SpsA, Chain A"/>
    <property type="match status" value="1"/>
</dbReference>
<name>A0A519BPP5_9DELT</name>
<evidence type="ECO:0000256" key="1">
    <source>
        <dbReference type="ARBA" id="ARBA00022679"/>
    </source>
</evidence>
<organism evidence="3 4">
    <name type="scientific">Candidatus Acididesulfobacter diazotrophicus</name>
    <dbReference type="NCBI Taxonomy" id="2597226"/>
    <lineage>
        <taxon>Bacteria</taxon>
        <taxon>Deltaproteobacteria</taxon>
        <taxon>Candidatus Acidulodesulfobacterales</taxon>
        <taxon>Candidatus Acididesulfobacter</taxon>
    </lineage>
</organism>
<dbReference type="Pfam" id="PF01128">
    <property type="entry name" value="IspD"/>
    <property type="match status" value="2"/>
</dbReference>
<comment type="caution">
    <text evidence="3">The sequence shown here is derived from an EMBL/GenBank/DDBJ whole genome shotgun (WGS) entry which is preliminary data.</text>
</comment>
<dbReference type="InterPro" id="IPR050088">
    <property type="entry name" value="IspD/TarI_cytidylyltransf_bact"/>
</dbReference>
<keyword evidence="1 3" id="KW-0808">Transferase</keyword>
<evidence type="ECO:0000313" key="3">
    <source>
        <dbReference type="EMBL" id="RZD19257.1"/>
    </source>
</evidence>